<dbReference type="EMBL" id="BTSX01000002">
    <property type="protein sequence ID" value="GMS85692.1"/>
    <property type="molecule type" value="Genomic_DNA"/>
</dbReference>
<feature type="non-terminal residue" evidence="2">
    <location>
        <position position="72"/>
    </location>
</feature>
<keyword evidence="1" id="KW-1133">Transmembrane helix</keyword>
<dbReference type="Proteomes" id="UP001432027">
    <property type="component" value="Unassembled WGS sequence"/>
</dbReference>
<sequence>MVAAFRPREVETVIAAAAGSVVAGDSSFGDVAEGTLVRSAMTLFCYVFISSPMVISITRGRRFIIEATSWSL</sequence>
<evidence type="ECO:0000313" key="2">
    <source>
        <dbReference type="EMBL" id="GMS85692.1"/>
    </source>
</evidence>
<gene>
    <name evidence="2" type="ORF">PENTCL1PPCAC_7867</name>
</gene>
<accession>A0AAV5SQP2</accession>
<organism evidence="2 3">
    <name type="scientific">Pristionchus entomophagus</name>
    <dbReference type="NCBI Taxonomy" id="358040"/>
    <lineage>
        <taxon>Eukaryota</taxon>
        <taxon>Metazoa</taxon>
        <taxon>Ecdysozoa</taxon>
        <taxon>Nematoda</taxon>
        <taxon>Chromadorea</taxon>
        <taxon>Rhabditida</taxon>
        <taxon>Rhabditina</taxon>
        <taxon>Diplogasteromorpha</taxon>
        <taxon>Diplogasteroidea</taxon>
        <taxon>Neodiplogasteridae</taxon>
        <taxon>Pristionchus</taxon>
    </lineage>
</organism>
<comment type="caution">
    <text evidence="2">The sequence shown here is derived from an EMBL/GenBank/DDBJ whole genome shotgun (WGS) entry which is preliminary data.</text>
</comment>
<proteinExistence type="predicted"/>
<keyword evidence="1" id="KW-0472">Membrane</keyword>
<reference evidence="2" key="1">
    <citation type="submission" date="2023-10" db="EMBL/GenBank/DDBJ databases">
        <title>Genome assembly of Pristionchus species.</title>
        <authorList>
            <person name="Yoshida K."/>
            <person name="Sommer R.J."/>
        </authorList>
    </citation>
    <scope>NUCLEOTIDE SEQUENCE</scope>
    <source>
        <strain evidence="2">RS0144</strain>
    </source>
</reference>
<evidence type="ECO:0000256" key="1">
    <source>
        <dbReference type="SAM" id="Phobius"/>
    </source>
</evidence>
<dbReference type="AlphaFoldDB" id="A0AAV5SQP2"/>
<keyword evidence="1" id="KW-0812">Transmembrane</keyword>
<feature type="transmembrane region" description="Helical" evidence="1">
    <location>
        <begin position="36"/>
        <end position="55"/>
    </location>
</feature>
<keyword evidence="3" id="KW-1185">Reference proteome</keyword>
<evidence type="ECO:0008006" key="4">
    <source>
        <dbReference type="Google" id="ProtNLM"/>
    </source>
</evidence>
<name>A0AAV5SQP2_9BILA</name>
<protein>
    <recommendedName>
        <fullName evidence="4">G protein-coupled receptor</fullName>
    </recommendedName>
</protein>
<evidence type="ECO:0000313" key="3">
    <source>
        <dbReference type="Proteomes" id="UP001432027"/>
    </source>
</evidence>